<keyword evidence="2" id="KW-0732">Signal</keyword>
<protein>
    <submittedName>
        <fullName evidence="3">Uncharacterized protein</fullName>
    </submittedName>
</protein>
<dbReference type="KEGG" id="egn:BMF35_a0922"/>
<feature type="compositionally biased region" description="Basic and acidic residues" evidence="1">
    <location>
        <begin position="307"/>
        <end position="324"/>
    </location>
</feature>
<dbReference type="PROSITE" id="PS51257">
    <property type="entry name" value="PROKAR_LIPOPROTEIN"/>
    <property type="match status" value="1"/>
</dbReference>
<name>A0A0G9MR08_9SPHN</name>
<dbReference type="EMBL" id="LBHC01000002">
    <property type="protein sequence ID" value="KLE31748.1"/>
    <property type="molecule type" value="Genomic_DNA"/>
</dbReference>
<organism evidence="3 4">
    <name type="scientific">Aurantiacibacter gangjinensis</name>
    <dbReference type="NCBI Taxonomy" id="502682"/>
    <lineage>
        <taxon>Bacteria</taxon>
        <taxon>Pseudomonadati</taxon>
        <taxon>Pseudomonadota</taxon>
        <taxon>Alphaproteobacteria</taxon>
        <taxon>Sphingomonadales</taxon>
        <taxon>Erythrobacteraceae</taxon>
        <taxon>Aurantiacibacter</taxon>
    </lineage>
</organism>
<dbReference type="Proteomes" id="UP000053070">
    <property type="component" value="Unassembled WGS sequence"/>
</dbReference>
<sequence length="324" mass="35607">MHAKTLSLAAASACLALAACASTPPPPAPVVDHYRPTSEAAQLEEVRAAVERYRDFRAAERDGWEPFGDDEPLMGRHYHNSNAPDYVHGDALDFSRPNNLMYTEIDGEMVLTGVAFVVRLGEGEPVPQGFAGSRDRWHVHDFVAAIDAATEERPIIRWLANRWLDDNYRNNGDMRGRLAMVHAWVTLDNPDGIYADYNRTLPYLKLGLPHSYWHGASEEAARGLNLATEGGCEAQNGTLWIADTSRRQNRTIAAACEEGANMVRGALGEGPQAVNRAGERAWAHFDGVWQTTLTEEQRARVAAMSEHGSDGHGDHEGHGGHEGH</sequence>
<feature type="signal peptide" evidence="2">
    <location>
        <begin position="1"/>
        <end position="21"/>
    </location>
</feature>
<proteinExistence type="predicted"/>
<evidence type="ECO:0000313" key="3">
    <source>
        <dbReference type="EMBL" id="KLE31748.1"/>
    </source>
</evidence>
<dbReference type="OrthoDB" id="2449873at2"/>
<gene>
    <name evidence="3" type="ORF">AAW01_09590</name>
</gene>
<feature type="region of interest" description="Disordered" evidence="1">
    <location>
        <begin position="300"/>
        <end position="324"/>
    </location>
</feature>
<keyword evidence="4" id="KW-1185">Reference proteome</keyword>
<dbReference type="AlphaFoldDB" id="A0A0G9MR08"/>
<dbReference type="RefSeq" id="WP_047007099.1">
    <property type="nucleotide sequence ID" value="NZ_CP018097.1"/>
</dbReference>
<dbReference type="PATRIC" id="fig|502682.8.peg.1958"/>
<evidence type="ECO:0000313" key="4">
    <source>
        <dbReference type="Proteomes" id="UP000053070"/>
    </source>
</evidence>
<feature type="chain" id="PRO_5010420932" evidence="2">
    <location>
        <begin position="22"/>
        <end position="324"/>
    </location>
</feature>
<evidence type="ECO:0000256" key="2">
    <source>
        <dbReference type="SAM" id="SignalP"/>
    </source>
</evidence>
<accession>A0A0G9MR08</accession>
<reference evidence="3 4" key="1">
    <citation type="submission" date="2015-04" db="EMBL/GenBank/DDBJ databases">
        <title>The draft genome sequence of Erythrobacr gangjinensis K7-2.</title>
        <authorList>
            <person name="Zhuang L."/>
            <person name="Liu Y."/>
            <person name="Shao Z."/>
        </authorList>
    </citation>
    <scope>NUCLEOTIDE SEQUENCE [LARGE SCALE GENOMIC DNA]</scope>
    <source>
        <strain evidence="3 4">K7-2</strain>
    </source>
</reference>
<evidence type="ECO:0000256" key="1">
    <source>
        <dbReference type="SAM" id="MobiDB-lite"/>
    </source>
</evidence>
<comment type="caution">
    <text evidence="3">The sequence shown here is derived from an EMBL/GenBank/DDBJ whole genome shotgun (WGS) entry which is preliminary data.</text>
</comment>